<gene>
    <name evidence="2" type="ORF">HERILL_LOCUS8037</name>
</gene>
<reference evidence="2 3" key="1">
    <citation type="submission" date="2020-11" db="EMBL/GenBank/DDBJ databases">
        <authorList>
            <person name="Wallbank WR R."/>
            <person name="Pardo Diaz C."/>
            <person name="Kozak K."/>
            <person name="Martin S."/>
            <person name="Jiggins C."/>
            <person name="Moest M."/>
            <person name="Warren A I."/>
            <person name="Generalovic N T."/>
            <person name="Byers J.R.P. K."/>
            <person name="Montejo-Kovacevich G."/>
            <person name="Yen C E."/>
        </authorList>
    </citation>
    <scope>NUCLEOTIDE SEQUENCE [LARGE SCALE GENOMIC DNA]</scope>
</reference>
<evidence type="ECO:0000313" key="2">
    <source>
        <dbReference type="EMBL" id="CAD7085176.1"/>
    </source>
</evidence>
<protein>
    <submittedName>
        <fullName evidence="2">Uncharacterized protein</fullName>
    </submittedName>
</protein>
<name>A0A7R8UQJ8_HERIL</name>
<dbReference type="AlphaFoldDB" id="A0A7R8UQJ8"/>
<feature type="region of interest" description="Disordered" evidence="1">
    <location>
        <begin position="17"/>
        <end position="49"/>
    </location>
</feature>
<keyword evidence="3" id="KW-1185">Reference proteome</keyword>
<feature type="region of interest" description="Disordered" evidence="1">
    <location>
        <begin position="109"/>
        <end position="141"/>
    </location>
</feature>
<feature type="region of interest" description="Disordered" evidence="1">
    <location>
        <begin position="160"/>
        <end position="212"/>
    </location>
</feature>
<dbReference type="InParanoid" id="A0A7R8UQJ8"/>
<dbReference type="Proteomes" id="UP000594454">
    <property type="component" value="Chromosome 3"/>
</dbReference>
<proteinExistence type="predicted"/>
<dbReference type="EMBL" id="LR899011">
    <property type="protein sequence ID" value="CAD7085176.1"/>
    <property type="molecule type" value="Genomic_DNA"/>
</dbReference>
<evidence type="ECO:0000256" key="1">
    <source>
        <dbReference type="SAM" id="MobiDB-lite"/>
    </source>
</evidence>
<accession>A0A7R8UQJ8</accession>
<organism evidence="2 3">
    <name type="scientific">Hermetia illucens</name>
    <name type="common">Black soldier fly</name>
    <dbReference type="NCBI Taxonomy" id="343691"/>
    <lineage>
        <taxon>Eukaryota</taxon>
        <taxon>Metazoa</taxon>
        <taxon>Ecdysozoa</taxon>
        <taxon>Arthropoda</taxon>
        <taxon>Hexapoda</taxon>
        <taxon>Insecta</taxon>
        <taxon>Pterygota</taxon>
        <taxon>Neoptera</taxon>
        <taxon>Endopterygota</taxon>
        <taxon>Diptera</taxon>
        <taxon>Brachycera</taxon>
        <taxon>Stratiomyomorpha</taxon>
        <taxon>Stratiomyidae</taxon>
        <taxon>Hermetiinae</taxon>
        <taxon>Hermetia</taxon>
    </lineage>
</organism>
<evidence type="ECO:0000313" key="3">
    <source>
        <dbReference type="Proteomes" id="UP000594454"/>
    </source>
</evidence>
<feature type="compositionally biased region" description="Polar residues" evidence="1">
    <location>
        <begin position="173"/>
        <end position="204"/>
    </location>
</feature>
<sequence>MSWSSLKTTFSQCRVLKNTQTPKRKSGTHRTSFPVSKAKRPRLSAPLPDVNAVNSADSDESIEYDPDYDDYCNGCLNQTSKAILPLITCKSPNSKQNCGVRRTPFAEYNKRNDTDEVQPIQHQTPRKQRNEARKSNWNPLELTLREAQSEKLVLERSIAASDSDGNENDENSSEQFFIQTQSSGQSQDHPCSPAKLNNSHQKIQSPAKDTRSAINHSHIRDGARKVQCRKGGYVEKLRRVVNRQKSDFAFWYHARRSQLYPDGVLARIKHISNSYGRKMVTIRDEHNKEILVFAADNDKLKVGSKIYIDIDPHCYNVNGVSCYLGSNKIMNV</sequence>